<dbReference type="SMART" id="SM01173">
    <property type="entry name" value="DUF4187"/>
    <property type="match status" value="1"/>
</dbReference>
<feature type="domain" description="DUF4187" evidence="2">
    <location>
        <begin position="219"/>
        <end position="273"/>
    </location>
</feature>
<name>A0A1G4J3R7_9SACH</name>
<proteinExistence type="predicted"/>
<dbReference type="Proteomes" id="UP000191024">
    <property type="component" value="Chromosome C"/>
</dbReference>
<dbReference type="EMBL" id="LT598466">
    <property type="protein sequence ID" value="SCU84170.1"/>
    <property type="molecule type" value="Genomic_DNA"/>
</dbReference>
<feature type="compositionally biased region" description="Basic and acidic residues" evidence="1">
    <location>
        <begin position="40"/>
        <end position="59"/>
    </location>
</feature>
<evidence type="ECO:0000313" key="4">
    <source>
        <dbReference type="Proteomes" id="UP000191024"/>
    </source>
</evidence>
<evidence type="ECO:0000256" key="1">
    <source>
        <dbReference type="SAM" id="MobiDB-lite"/>
    </source>
</evidence>
<gene>
    <name evidence="3" type="ORF">LAMI_0C06524G</name>
</gene>
<dbReference type="Pfam" id="PF13821">
    <property type="entry name" value="DUF4187"/>
    <property type="match status" value="1"/>
</dbReference>
<dbReference type="InterPro" id="IPR025239">
    <property type="entry name" value="DUF4187"/>
</dbReference>
<feature type="compositionally biased region" description="Basic and acidic residues" evidence="1">
    <location>
        <begin position="1"/>
        <end position="21"/>
    </location>
</feature>
<sequence>MRLKRGIDALRDDDNTEERRRSGSPARELSDSDDYMTMRFSHDDEHDETTTRSSDDNDANKPVSEIMPRGLAMMRKMGYTPDQDSGSEPAQKRSRLIPIMMKSNREGIRESRNLKKDPEMEINTKTFKATISKETDFKRKEAIFHRMQKIAFELSHDDDLFTSEADPRDFNVLWRRFVIELKQKTGRTRTQPRLLSRLIENDDKREPDIHDGLGSETEDEELKTFEELTIDQRILGLHTFSRVEFYYCFYCGVKYASEEDMFENCPGPSESDHV</sequence>
<dbReference type="GO" id="GO:0000776">
    <property type="term" value="C:kinetochore"/>
    <property type="evidence" value="ECO:0007669"/>
    <property type="project" value="TreeGrafter"/>
</dbReference>
<keyword evidence="4" id="KW-1185">Reference proteome</keyword>
<evidence type="ECO:0000313" key="3">
    <source>
        <dbReference type="EMBL" id="SCU84170.1"/>
    </source>
</evidence>
<dbReference type="InterPro" id="IPR039249">
    <property type="entry name" value="GPATCH11"/>
</dbReference>
<dbReference type="PANTHER" id="PTHR21032:SF0">
    <property type="entry name" value="G PATCH DOMAIN-CONTAINING PROTEIN 11"/>
    <property type="match status" value="1"/>
</dbReference>
<organism evidence="3 4">
    <name type="scientific">Lachancea mirantina</name>
    <dbReference type="NCBI Taxonomy" id="1230905"/>
    <lineage>
        <taxon>Eukaryota</taxon>
        <taxon>Fungi</taxon>
        <taxon>Dikarya</taxon>
        <taxon>Ascomycota</taxon>
        <taxon>Saccharomycotina</taxon>
        <taxon>Saccharomycetes</taxon>
        <taxon>Saccharomycetales</taxon>
        <taxon>Saccharomycetaceae</taxon>
        <taxon>Lachancea</taxon>
    </lineage>
</organism>
<evidence type="ECO:0000259" key="2">
    <source>
        <dbReference type="SMART" id="SM01173"/>
    </source>
</evidence>
<protein>
    <submittedName>
        <fullName evidence="3">LAMI_0C06524g1_1</fullName>
    </submittedName>
</protein>
<dbReference type="AlphaFoldDB" id="A0A1G4J3R7"/>
<dbReference type="PANTHER" id="PTHR21032">
    <property type="entry name" value="G PATCH DOMAIN-CONTAINING PROTEIN 11"/>
    <property type="match status" value="1"/>
</dbReference>
<accession>A0A1G4J3R7</accession>
<dbReference type="OrthoDB" id="786951at2759"/>
<feature type="region of interest" description="Disordered" evidence="1">
    <location>
        <begin position="1"/>
        <end position="63"/>
    </location>
</feature>
<reference evidence="4" key="1">
    <citation type="submission" date="2016-03" db="EMBL/GenBank/DDBJ databases">
        <authorList>
            <person name="Devillers H."/>
        </authorList>
    </citation>
    <scope>NUCLEOTIDE SEQUENCE [LARGE SCALE GENOMIC DNA]</scope>
</reference>